<proteinExistence type="predicted"/>
<evidence type="ECO:0000313" key="2">
    <source>
        <dbReference type="EMBL" id="ETN79406.1"/>
    </source>
</evidence>
<dbReference type="AlphaFoldDB" id="W2TDY7"/>
<keyword evidence="1" id="KW-1133">Transmembrane helix</keyword>
<keyword evidence="1" id="KW-0472">Membrane</keyword>
<organism evidence="2 3">
    <name type="scientific">Necator americanus</name>
    <name type="common">Human hookworm</name>
    <dbReference type="NCBI Taxonomy" id="51031"/>
    <lineage>
        <taxon>Eukaryota</taxon>
        <taxon>Metazoa</taxon>
        <taxon>Ecdysozoa</taxon>
        <taxon>Nematoda</taxon>
        <taxon>Chromadorea</taxon>
        <taxon>Rhabditida</taxon>
        <taxon>Rhabditina</taxon>
        <taxon>Rhabditomorpha</taxon>
        <taxon>Strongyloidea</taxon>
        <taxon>Ancylostomatidae</taxon>
        <taxon>Bunostominae</taxon>
        <taxon>Necator</taxon>
    </lineage>
</organism>
<dbReference type="EMBL" id="KI659501">
    <property type="protein sequence ID" value="ETN79406.1"/>
    <property type="molecule type" value="Genomic_DNA"/>
</dbReference>
<keyword evidence="1" id="KW-0812">Transmembrane</keyword>
<evidence type="ECO:0000313" key="3">
    <source>
        <dbReference type="Proteomes" id="UP000053676"/>
    </source>
</evidence>
<sequence>MQATNYNLREAARLVWALVLTFFVGLTVYQVFERIAYYFISQEWPFGRKENCVYGIKVDESIMNDAHWRGCQQSQQTITPVARLSIPLMNFQQGSPGCEFSQQCRTLAVLCDWCEESAYYSEIV</sequence>
<dbReference type="Proteomes" id="UP000053676">
    <property type="component" value="Unassembled WGS sequence"/>
</dbReference>
<dbReference type="OrthoDB" id="5874059at2759"/>
<protein>
    <submittedName>
        <fullName evidence="2">Uncharacterized protein</fullName>
    </submittedName>
</protein>
<reference evidence="3" key="1">
    <citation type="journal article" date="2014" name="Nat. Genet.">
        <title>Genome of the human hookworm Necator americanus.</title>
        <authorList>
            <person name="Tang Y.T."/>
            <person name="Gao X."/>
            <person name="Rosa B.A."/>
            <person name="Abubucker S."/>
            <person name="Hallsworth-Pepin K."/>
            <person name="Martin J."/>
            <person name="Tyagi R."/>
            <person name="Heizer E."/>
            <person name="Zhang X."/>
            <person name="Bhonagiri-Palsikar V."/>
            <person name="Minx P."/>
            <person name="Warren W.C."/>
            <person name="Wang Q."/>
            <person name="Zhan B."/>
            <person name="Hotez P.J."/>
            <person name="Sternberg P.W."/>
            <person name="Dougall A."/>
            <person name="Gaze S.T."/>
            <person name="Mulvenna J."/>
            <person name="Sotillo J."/>
            <person name="Ranganathan S."/>
            <person name="Rabelo E.M."/>
            <person name="Wilson R.K."/>
            <person name="Felgner P.L."/>
            <person name="Bethony J."/>
            <person name="Hawdon J.M."/>
            <person name="Gasser R.B."/>
            <person name="Loukas A."/>
            <person name="Mitreva M."/>
        </authorList>
    </citation>
    <scope>NUCLEOTIDE SEQUENCE [LARGE SCALE GENOMIC DNA]</scope>
</reference>
<feature type="transmembrane region" description="Helical" evidence="1">
    <location>
        <begin position="14"/>
        <end position="32"/>
    </location>
</feature>
<name>W2TDY7_NECAM</name>
<gene>
    <name evidence="2" type="ORF">NECAME_09844</name>
</gene>
<evidence type="ECO:0000256" key="1">
    <source>
        <dbReference type="SAM" id="Phobius"/>
    </source>
</evidence>
<accession>W2TDY7</accession>
<dbReference type="KEGG" id="nai:NECAME_09844"/>
<keyword evidence="3" id="KW-1185">Reference proteome</keyword>